<keyword evidence="5 8" id="KW-0274">FAD</keyword>
<comment type="pathway">
    <text evidence="2 8">One-carbon metabolism; tetrahydrofolate interconversion.</text>
</comment>
<dbReference type="KEGG" id="sgrg:L0C25_15380"/>
<dbReference type="SUPFAM" id="SSF51730">
    <property type="entry name" value="FAD-linked oxidoreductase"/>
    <property type="match status" value="1"/>
</dbReference>
<comment type="similarity">
    <text evidence="3 8">Belongs to the methylenetetrahydrofolate reductase family.</text>
</comment>
<evidence type="ECO:0000256" key="2">
    <source>
        <dbReference type="ARBA" id="ARBA00004777"/>
    </source>
</evidence>
<dbReference type="GO" id="GO:0035999">
    <property type="term" value="P:tetrahydrofolate interconversion"/>
    <property type="evidence" value="ECO:0007669"/>
    <property type="project" value="TreeGrafter"/>
</dbReference>
<gene>
    <name evidence="9" type="ORF">L0C25_15380</name>
</gene>
<organism evidence="9 10">
    <name type="scientific">Solicola gregarius</name>
    <dbReference type="NCBI Taxonomy" id="2908642"/>
    <lineage>
        <taxon>Bacteria</taxon>
        <taxon>Bacillati</taxon>
        <taxon>Actinomycetota</taxon>
        <taxon>Actinomycetes</taxon>
        <taxon>Propionibacteriales</taxon>
        <taxon>Nocardioidaceae</taxon>
        <taxon>Solicola</taxon>
    </lineage>
</organism>
<dbReference type="Pfam" id="PF02219">
    <property type="entry name" value="MTHFR"/>
    <property type="match status" value="1"/>
</dbReference>
<evidence type="ECO:0000256" key="8">
    <source>
        <dbReference type="RuleBase" id="RU003862"/>
    </source>
</evidence>
<comment type="catalytic activity">
    <reaction evidence="7">
        <text>(6S)-5-methyl-5,6,7,8-tetrahydrofolate + NAD(+) = (6R)-5,10-methylene-5,6,7,8-tetrahydrofolate + NADH + H(+)</text>
        <dbReference type="Rhea" id="RHEA:19821"/>
        <dbReference type="ChEBI" id="CHEBI:15378"/>
        <dbReference type="ChEBI" id="CHEBI:15636"/>
        <dbReference type="ChEBI" id="CHEBI:18608"/>
        <dbReference type="ChEBI" id="CHEBI:57540"/>
        <dbReference type="ChEBI" id="CHEBI:57945"/>
        <dbReference type="EC" id="1.5.1.54"/>
    </reaction>
    <physiologicalReaction direction="right-to-left" evidence="7">
        <dbReference type="Rhea" id="RHEA:19823"/>
    </physiologicalReaction>
</comment>
<comment type="cofactor">
    <cofactor evidence="1 8">
        <name>FAD</name>
        <dbReference type="ChEBI" id="CHEBI:57692"/>
    </cofactor>
</comment>
<keyword evidence="10" id="KW-1185">Reference proteome</keyword>
<evidence type="ECO:0000256" key="7">
    <source>
        <dbReference type="ARBA" id="ARBA00048628"/>
    </source>
</evidence>
<dbReference type="GO" id="GO:0005829">
    <property type="term" value="C:cytosol"/>
    <property type="evidence" value="ECO:0007669"/>
    <property type="project" value="TreeGrafter"/>
</dbReference>
<proteinExistence type="inferred from homology"/>
<name>A0AA46TF35_9ACTN</name>
<dbReference type="EMBL" id="CP094970">
    <property type="protein sequence ID" value="UYM03921.1"/>
    <property type="molecule type" value="Genomic_DNA"/>
</dbReference>
<evidence type="ECO:0000256" key="4">
    <source>
        <dbReference type="ARBA" id="ARBA00022630"/>
    </source>
</evidence>
<dbReference type="Proteomes" id="UP001164390">
    <property type="component" value="Chromosome"/>
</dbReference>
<keyword evidence="4 8" id="KW-0285">Flavoprotein</keyword>
<dbReference type="PANTHER" id="PTHR45754:SF3">
    <property type="entry name" value="METHYLENETETRAHYDROFOLATE REDUCTASE (NADPH)"/>
    <property type="match status" value="1"/>
</dbReference>
<dbReference type="InterPro" id="IPR003171">
    <property type="entry name" value="Mehydrof_redctse-like"/>
</dbReference>
<dbReference type="GO" id="GO:0071949">
    <property type="term" value="F:FAD binding"/>
    <property type="evidence" value="ECO:0007669"/>
    <property type="project" value="TreeGrafter"/>
</dbReference>
<evidence type="ECO:0000313" key="10">
    <source>
        <dbReference type="Proteomes" id="UP001164390"/>
    </source>
</evidence>
<dbReference type="AlphaFoldDB" id="A0AA46TF35"/>
<keyword evidence="6 8" id="KW-0560">Oxidoreductase</keyword>
<dbReference type="PANTHER" id="PTHR45754">
    <property type="entry name" value="METHYLENETETRAHYDROFOLATE REDUCTASE"/>
    <property type="match status" value="1"/>
</dbReference>
<dbReference type="GO" id="GO:0106312">
    <property type="term" value="F:methylenetetrahydrofolate reductase (NADH) activity"/>
    <property type="evidence" value="ECO:0007669"/>
    <property type="project" value="UniProtKB-EC"/>
</dbReference>
<evidence type="ECO:0000256" key="5">
    <source>
        <dbReference type="ARBA" id="ARBA00022827"/>
    </source>
</evidence>
<dbReference type="RefSeq" id="WP_271632563.1">
    <property type="nucleotide sequence ID" value="NZ_CP094970.1"/>
</dbReference>
<accession>A0AA46TF35</accession>
<dbReference type="Gene3D" id="3.20.20.220">
    <property type="match status" value="1"/>
</dbReference>
<evidence type="ECO:0000256" key="1">
    <source>
        <dbReference type="ARBA" id="ARBA00001974"/>
    </source>
</evidence>
<sequence length="287" mass="31461">MRNRSEAAFVRELLESARYEILPTKSISEQVLQHVPLGRTLTVTASMSLGLGATVDVAESLQRMGYRAVPHLAARMIGSRAELEEIVARLVAAGIDSVFVPAGDATPPTGPYASSLDLLRDLSAMAAPFRHVGIAGYPESHPTIHDDITIQAMWDKRDYATHVVSNLCFDPAVLTSWVHRIRTRGTTMPLLIGMPGRVERAKLLSMAGKIGVGESTRFLAKNKSTFARIATPGGYNPQRFIERITPLIAQPQANVEGLHIFTFNQVAATEQWRRQWAARLEGLAVAR</sequence>
<reference evidence="9" key="1">
    <citation type="submission" date="2022-01" db="EMBL/GenBank/DDBJ databases">
        <title>Nocardioidaceae gen. sp. A5X3R13.</title>
        <authorList>
            <person name="Lopez Marin M.A."/>
            <person name="Uhlik O."/>
        </authorList>
    </citation>
    <scope>NUCLEOTIDE SEQUENCE</scope>
    <source>
        <strain evidence="9">A5X3R13</strain>
    </source>
</reference>
<protein>
    <recommendedName>
        <fullName evidence="8">Methylenetetrahydrofolate reductase</fullName>
    </recommendedName>
</protein>
<evidence type="ECO:0000256" key="3">
    <source>
        <dbReference type="ARBA" id="ARBA00006743"/>
    </source>
</evidence>
<dbReference type="InterPro" id="IPR029041">
    <property type="entry name" value="FAD-linked_oxidoreductase-like"/>
</dbReference>
<evidence type="ECO:0000313" key="9">
    <source>
        <dbReference type="EMBL" id="UYM03921.1"/>
    </source>
</evidence>
<evidence type="ECO:0000256" key="6">
    <source>
        <dbReference type="ARBA" id="ARBA00023002"/>
    </source>
</evidence>
<dbReference type="GO" id="GO:0009086">
    <property type="term" value="P:methionine biosynthetic process"/>
    <property type="evidence" value="ECO:0007669"/>
    <property type="project" value="TreeGrafter"/>
</dbReference>